<dbReference type="RefSeq" id="WP_008029492.1">
    <property type="nucleotide sequence ID" value="NZ_ACYY01000007.1"/>
</dbReference>
<evidence type="ECO:0008006" key="3">
    <source>
        <dbReference type="Google" id="ProtNLM"/>
    </source>
</evidence>
<reference evidence="1 2" key="1">
    <citation type="submission" date="2009-08" db="EMBL/GenBank/DDBJ databases">
        <title>The draft genome of Rhodobacter sp. SW2.</title>
        <authorList>
            <consortium name="US DOE Joint Genome Institute (JGI-PGF)"/>
            <person name="Lucas S."/>
            <person name="Copeland A."/>
            <person name="Lapidus A."/>
            <person name="Glavina del Rio T."/>
            <person name="Tice H."/>
            <person name="Bruce D."/>
            <person name="Goodwin L."/>
            <person name="Pitluck S."/>
            <person name="Larimer F."/>
            <person name="Land M.L."/>
            <person name="Hauser L."/>
            <person name="Emerson D."/>
        </authorList>
    </citation>
    <scope>NUCLEOTIDE SEQUENCE [LARGE SCALE GENOMIC DNA]</scope>
    <source>
        <strain evidence="1 2">SW2</strain>
    </source>
</reference>
<gene>
    <name evidence="1" type="ORF">Rsw2DRAFT_1428</name>
</gene>
<dbReference type="EMBL" id="ACYY01000007">
    <property type="protein sequence ID" value="EEW25659.1"/>
    <property type="molecule type" value="Genomic_DNA"/>
</dbReference>
<dbReference type="AlphaFoldDB" id="C8S050"/>
<evidence type="ECO:0000313" key="1">
    <source>
        <dbReference type="EMBL" id="EEW25659.1"/>
    </source>
</evidence>
<dbReference type="SUPFAM" id="SSF52540">
    <property type="entry name" value="P-loop containing nucleoside triphosphate hydrolases"/>
    <property type="match status" value="1"/>
</dbReference>
<dbReference type="InterPro" id="IPR027417">
    <property type="entry name" value="P-loop_NTPase"/>
</dbReference>
<accession>C8S050</accession>
<proteinExistence type="predicted"/>
<sequence>MAAERMMRKFVVSAPRSGLNWLRFCVEDLTGIKTPGIDLLIAGAPGGEVAFRRSHDALSWSRSKKPIGPWETIDPADTAGDKVLLLLRDPLEIFVRMAHGSFRRFRCYPANIRFYASAVSTDKRLCYYEDQVADPAVMVANLEFLDITPAPGRPRPDLAMVSARWAEMGRASRGLYSRNQSGSGGAQTAANPKDFGFHQRKLTEAQKRRVWRFLDQRLTPAELALLDRYRPAGGVPAPSLLERLTDRVRMLI</sequence>
<evidence type="ECO:0000313" key="2">
    <source>
        <dbReference type="Proteomes" id="UP000010121"/>
    </source>
</evidence>
<comment type="caution">
    <text evidence="1">The sequence shown here is derived from an EMBL/GenBank/DDBJ whole genome shotgun (WGS) entry which is preliminary data.</text>
</comment>
<organism evidence="1 2">
    <name type="scientific">Rhodobacter ferrooxidans</name>
    <dbReference type="NCBI Taxonomy" id="371731"/>
    <lineage>
        <taxon>Bacteria</taxon>
        <taxon>Pseudomonadati</taxon>
        <taxon>Pseudomonadota</taxon>
        <taxon>Alphaproteobacteria</taxon>
        <taxon>Rhodobacterales</taxon>
        <taxon>Rhodobacter group</taxon>
        <taxon>Rhodobacter</taxon>
    </lineage>
</organism>
<protein>
    <recommendedName>
        <fullName evidence="3">Sulfotransferase domain-containing protein</fullName>
    </recommendedName>
</protein>
<dbReference type="Proteomes" id="UP000010121">
    <property type="component" value="Unassembled WGS sequence"/>
</dbReference>
<keyword evidence="2" id="KW-1185">Reference proteome</keyword>
<name>C8S050_9RHOB</name>
<dbReference type="STRING" id="371731.Rsw2DRAFT_1428"/>